<comment type="caution">
    <text evidence="1">The sequence shown here is derived from an EMBL/GenBank/DDBJ whole genome shotgun (WGS) entry which is preliminary data.</text>
</comment>
<gene>
    <name evidence="1" type="ORF">AWC38_SpisGene21018</name>
</gene>
<accession>A0A2B4RDB7</accession>
<dbReference type="PANTHER" id="PTHR47331">
    <property type="entry name" value="PHD-TYPE DOMAIN-CONTAINING PROTEIN"/>
    <property type="match status" value="1"/>
</dbReference>
<evidence type="ECO:0008006" key="3">
    <source>
        <dbReference type="Google" id="ProtNLM"/>
    </source>
</evidence>
<dbReference type="Proteomes" id="UP000225706">
    <property type="component" value="Unassembled WGS sequence"/>
</dbReference>
<keyword evidence="2" id="KW-1185">Reference proteome</keyword>
<dbReference type="InterPro" id="IPR012337">
    <property type="entry name" value="RNaseH-like_sf"/>
</dbReference>
<name>A0A2B4RDB7_STYPI</name>
<sequence>MTILQELCRNNAGWDDPVPSDVQSKWLIRKAELEELQNFAIPRRYKPIDFGRVIKAEIHHFLDASFKGYRQCSYLRLVNENGEICSSFVLGKARVMPSKAVTVLRLELRAAVLSARVSEYLKLELEIEITNEVFWTDSRVVLGYIANSTRCFHVFAANRDQEIQDKMSISQWRLYKQEFNPDISPSGPLGILDPYKDSNSIIRVGGQLNLSDILGQCYHPAILPKTSHVTEIIIRPYHHKEQRLAELQNDQLETAPPFTNCAVDYFGPFMIREGCKDLKHYGVLFTCMASTAVHVEVSATLETNSFINAFRRFVSRRGPIRQLRSDQGTNFVAARRELKVALEELDNDKI</sequence>
<proteinExistence type="predicted"/>
<dbReference type="InterPro" id="IPR008042">
    <property type="entry name" value="Retrotrans_Pao"/>
</dbReference>
<dbReference type="EMBL" id="LSMT01000727">
    <property type="protein sequence ID" value="PFX14799.1"/>
    <property type="molecule type" value="Genomic_DNA"/>
</dbReference>
<dbReference type="OrthoDB" id="10066543at2759"/>
<dbReference type="STRING" id="50429.A0A2B4RDB7"/>
<reference evidence="2" key="1">
    <citation type="journal article" date="2017" name="bioRxiv">
        <title>Comparative analysis of the genomes of Stylophora pistillata and Acropora digitifera provides evidence for extensive differences between species of corals.</title>
        <authorList>
            <person name="Voolstra C.R."/>
            <person name="Li Y."/>
            <person name="Liew Y.J."/>
            <person name="Baumgarten S."/>
            <person name="Zoccola D."/>
            <person name="Flot J.-F."/>
            <person name="Tambutte S."/>
            <person name="Allemand D."/>
            <person name="Aranda M."/>
        </authorList>
    </citation>
    <scope>NUCLEOTIDE SEQUENCE [LARGE SCALE GENOMIC DNA]</scope>
</reference>
<dbReference type="GO" id="GO:0003676">
    <property type="term" value="F:nucleic acid binding"/>
    <property type="evidence" value="ECO:0007669"/>
    <property type="project" value="InterPro"/>
</dbReference>
<protein>
    <recommendedName>
        <fullName evidence="3">Integrase catalytic domain-containing protein</fullName>
    </recommendedName>
</protein>
<organism evidence="1 2">
    <name type="scientific">Stylophora pistillata</name>
    <name type="common">Smooth cauliflower coral</name>
    <dbReference type="NCBI Taxonomy" id="50429"/>
    <lineage>
        <taxon>Eukaryota</taxon>
        <taxon>Metazoa</taxon>
        <taxon>Cnidaria</taxon>
        <taxon>Anthozoa</taxon>
        <taxon>Hexacorallia</taxon>
        <taxon>Scleractinia</taxon>
        <taxon>Astrocoeniina</taxon>
        <taxon>Pocilloporidae</taxon>
        <taxon>Stylophora</taxon>
    </lineage>
</organism>
<evidence type="ECO:0000313" key="1">
    <source>
        <dbReference type="EMBL" id="PFX14799.1"/>
    </source>
</evidence>
<dbReference type="Gene3D" id="3.30.420.10">
    <property type="entry name" value="Ribonuclease H-like superfamily/Ribonuclease H"/>
    <property type="match status" value="1"/>
</dbReference>
<dbReference type="PANTHER" id="PTHR47331:SF5">
    <property type="entry name" value="RIBONUCLEASE H"/>
    <property type="match status" value="1"/>
</dbReference>
<dbReference type="AlphaFoldDB" id="A0A2B4RDB7"/>
<evidence type="ECO:0000313" key="2">
    <source>
        <dbReference type="Proteomes" id="UP000225706"/>
    </source>
</evidence>
<dbReference type="Pfam" id="PF05380">
    <property type="entry name" value="Peptidase_A17"/>
    <property type="match status" value="1"/>
</dbReference>
<dbReference type="InterPro" id="IPR036397">
    <property type="entry name" value="RNaseH_sf"/>
</dbReference>
<dbReference type="SUPFAM" id="SSF53098">
    <property type="entry name" value="Ribonuclease H-like"/>
    <property type="match status" value="1"/>
</dbReference>